<dbReference type="Proteomes" id="UP001054945">
    <property type="component" value="Unassembled WGS sequence"/>
</dbReference>
<comment type="caution">
    <text evidence="2">The sequence shown here is derived from an EMBL/GenBank/DDBJ whole genome shotgun (WGS) entry which is preliminary data.</text>
</comment>
<keyword evidence="3" id="KW-1185">Reference proteome</keyword>
<gene>
    <name evidence="2" type="ORF">CEXT_809921</name>
</gene>
<proteinExistence type="predicted"/>
<feature type="region of interest" description="Disordered" evidence="1">
    <location>
        <begin position="1"/>
        <end position="40"/>
    </location>
</feature>
<dbReference type="AlphaFoldDB" id="A0AAV4XA40"/>
<sequence length="99" mass="10731">MISSEIEATSKKSRSVRSEQGISCQGKEGEGNEILPSTREGKIMTSPPVIIAAVSTRVLIVGRIRCISNSSPFQTRIGTGFDTDEQPPMCQISKEENFA</sequence>
<organism evidence="2 3">
    <name type="scientific">Caerostris extrusa</name>
    <name type="common">Bark spider</name>
    <name type="synonym">Caerostris bankana</name>
    <dbReference type="NCBI Taxonomy" id="172846"/>
    <lineage>
        <taxon>Eukaryota</taxon>
        <taxon>Metazoa</taxon>
        <taxon>Ecdysozoa</taxon>
        <taxon>Arthropoda</taxon>
        <taxon>Chelicerata</taxon>
        <taxon>Arachnida</taxon>
        <taxon>Araneae</taxon>
        <taxon>Araneomorphae</taxon>
        <taxon>Entelegynae</taxon>
        <taxon>Araneoidea</taxon>
        <taxon>Araneidae</taxon>
        <taxon>Caerostris</taxon>
    </lineage>
</organism>
<name>A0AAV4XA40_CAEEX</name>
<feature type="region of interest" description="Disordered" evidence="1">
    <location>
        <begin position="75"/>
        <end position="99"/>
    </location>
</feature>
<protein>
    <submittedName>
        <fullName evidence="2">Uncharacterized protein</fullName>
    </submittedName>
</protein>
<dbReference type="EMBL" id="BPLR01017485">
    <property type="protein sequence ID" value="GIY92017.1"/>
    <property type="molecule type" value="Genomic_DNA"/>
</dbReference>
<reference evidence="2 3" key="1">
    <citation type="submission" date="2021-06" db="EMBL/GenBank/DDBJ databases">
        <title>Caerostris extrusa draft genome.</title>
        <authorList>
            <person name="Kono N."/>
            <person name="Arakawa K."/>
        </authorList>
    </citation>
    <scope>NUCLEOTIDE SEQUENCE [LARGE SCALE GENOMIC DNA]</scope>
</reference>
<evidence type="ECO:0000256" key="1">
    <source>
        <dbReference type="SAM" id="MobiDB-lite"/>
    </source>
</evidence>
<evidence type="ECO:0000313" key="2">
    <source>
        <dbReference type="EMBL" id="GIY92017.1"/>
    </source>
</evidence>
<accession>A0AAV4XA40</accession>
<evidence type="ECO:0000313" key="3">
    <source>
        <dbReference type="Proteomes" id="UP001054945"/>
    </source>
</evidence>